<name>A0A382S4B6_9ZZZZ</name>
<evidence type="ECO:0000256" key="3">
    <source>
        <dbReference type="SAM" id="Phobius"/>
    </source>
</evidence>
<evidence type="ECO:0000256" key="1">
    <source>
        <dbReference type="ARBA" id="ARBA00004429"/>
    </source>
</evidence>
<dbReference type="GO" id="GO:0005886">
    <property type="term" value="C:plasma membrane"/>
    <property type="evidence" value="ECO:0007669"/>
    <property type="project" value="UniProtKB-SubCell"/>
</dbReference>
<keyword evidence="2" id="KW-0813">Transport</keyword>
<feature type="transmembrane region" description="Helical" evidence="3">
    <location>
        <begin position="51"/>
        <end position="75"/>
    </location>
</feature>
<accession>A0A382S4B6</accession>
<protein>
    <submittedName>
        <fullName evidence="4">Uncharacterized protein</fullName>
    </submittedName>
</protein>
<evidence type="ECO:0000256" key="2">
    <source>
        <dbReference type="ARBA" id="ARBA00022448"/>
    </source>
</evidence>
<feature type="transmembrane region" description="Helical" evidence="3">
    <location>
        <begin position="87"/>
        <end position="105"/>
    </location>
</feature>
<feature type="non-terminal residue" evidence="4">
    <location>
        <position position="126"/>
    </location>
</feature>
<gene>
    <name evidence="4" type="ORF">METZ01_LOCUS357534</name>
</gene>
<keyword evidence="3" id="KW-0812">Transmembrane</keyword>
<dbReference type="AlphaFoldDB" id="A0A382S4B6"/>
<dbReference type="EMBL" id="UINC01126294">
    <property type="protein sequence ID" value="SVD04680.1"/>
    <property type="molecule type" value="Genomic_DNA"/>
</dbReference>
<sequence length="126" mass="14434">MSSSSESITPTIVIKPKVGWQFIDWKEFIEYSDLFYFLIKRDVLAIYKQTIMGFTWALIRPVFSMIVFSVIFGGLAKMPSDGIPYPIFSYAALIPWTYFASAMTASTQSLISGRNIFTKVYFPRLI</sequence>
<dbReference type="PANTHER" id="PTHR30413:SF8">
    <property type="entry name" value="TRANSPORT PERMEASE PROTEIN"/>
    <property type="match status" value="1"/>
</dbReference>
<keyword evidence="3" id="KW-0472">Membrane</keyword>
<dbReference type="PANTHER" id="PTHR30413">
    <property type="entry name" value="INNER MEMBRANE TRANSPORT PERMEASE"/>
    <property type="match status" value="1"/>
</dbReference>
<organism evidence="4">
    <name type="scientific">marine metagenome</name>
    <dbReference type="NCBI Taxonomy" id="408172"/>
    <lineage>
        <taxon>unclassified sequences</taxon>
        <taxon>metagenomes</taxon>
        <taxon>ecological metagenomes</taxon>
    </lineage>
</organism>
<evidence type="ECO:0000313" key="4">
    <source>
        <dbReference type="EMBL" id="SVD04680.1"/>
    </source>
</evidence>
<proteinExistence type="predicted"/>
<keyword evidence="3" id="KW-1133">Transmembrane helix</keyword>
<reference evidence="4" key="1">
    <citation type="submission" date="2018-05" db="EMBL/GenBank/DDBJ databases">
        <authorList>
            <person name="Lanie J.A."/>
            <person name="Ng W.-L."/>
            <person name="Kazmierczak K.M."/>
            <person name="Andrzejewski T.M."/>
            <person name="Davidsen T.M."/>
            <person name="Wayne K.J."/>
            <person name="Tettelin H."/>
            <person name="Glass J.I."/>
            <person name="Rusch D."/>
            <person name="Podicherti R."/>
            <person name="Tsui H.-C.T."/>
            <person name="Winkler M.E."/>
        </authorList>
    </citation>
    <scope>NUCLEOTIDE SEQUENCE</scope>
</reference>
<dbReference type="GO" id="GO:0015920">
    <property type="term" value="P:lipopolysaccharide transport"/>
    <property type="evidence" value="ECO:0007669"/>
    <property type="project" value="TreeGrafter"/>
</dbReference>
<comment type="subcellular location">
    <subcellularLocation>
        <location evidence="1">Cell inner membrane</location>
        <topology evidence="1">Multi-pass membrane protein</topology>
    </subcellularLocation>
</comment>